<feature type="compositionally biased region" description="Basic and acidic residues" evidence="4">
    <location>
        <begin position="586"/>
        <end position="600"/>
    </location>
</feature>
<dbReference type="GO" id="GO:0032259">
    <property type="term" value="P:methylation"/>
    <property type="evidence" value="ECO:0007669"/>
    <property type="project" value="UniProtKB-KW"/>
</dbReference>
<reference evidence="5 6" key="1">
    <citation type="submission" date="2020-04" db="EMBL/GenBank/DDBJ databases">
        <title>Perkinsus chesapeaki whole genome sequence.</title>
        <authorList>
            <person name="Bogema D.R."/>
        </authorList>
    </citation>
    <scope>NUCLEOTIDE SEQUENCE [LARGE SCALE GENOMIC DNA]</scope>
    <source>
        <strain evidence="5">ATCC PRA-425</strain>
    </source>
</reference>
<dbReference type="EMBL" id="JAAPAO010000062">
    <property type="protein sequence ID" value="KAF4674467.1"/>
    <property type="molecule type" value="Genomic_DNA"/>
</dbReference>
<organism evidence="5 6">
    <name type="scientific">Perkinsus chesapeaki</name>
    <name type="common">Clam parasite</name>
    <name type="synonym">Perkinsus andrewsi</name>
    <dbReference type="NCBI Taxonomy" id="330153"/>
    <lineage>
        <taxon>Eukaryota</taxon>
        <taxon>Sar</taxon>
        <taxon>Alveolata</taxon>
        <taxon>Perkinsozoa</taxon>
        <taxon>Perkinsea</taxon>
        <taxon>Perkinsida</taxon>
        <taxon>Perkinsidae</taxon>
        <taxon>Perkinsus</taxon>
    </lineage>
</organism>
<dbReference type="Gene3D" id="3.40.50.150">
    <property type="entry name" value="Vaccinia Virus protein VP39"/>
    <property type="match status" value="1"/>
</dbReference>
<keyword evidence="3" id="KW-0949">S-adenosyl-L-methionine</keyword>
<dbReference type="InterPro" id="IPR029063">
    <property type="entry name" value="SAM-dependent_MTases_sf"/>
</dbReference>
<dbReference type="PANTHER" id="PTHR11061">
    <property type="entry name" value="RNA M5U METHYLTRANSFERASE"/>
    <property type="match status" value="1"/>
</dbReference>
<dbReference type="SUPFAM" id="SSF53335">
    <property type="entry name" value="S-adenosyl-L-methionine-dependent methyltransferases"/>
    <property type="match status" value="1"/>
</dbReference>
<feature type="region of interest" description="Disordered" evidence="4">
    <location>
        <begin position="633"/>
        <end position="725"/>
    </location>
</feature>
<dbReference type="InterPro" id="IPR010280">
    <property type="entry name" value="U5_MeTrfase_fam"/>
</dbReference>
<dbReference type="GO" id="GO:0008173">
    <property type="term" value="F:RNA methyltransferase activity"/>
    <property type="evidence" value="ECO:0007669"/>
    <property type="project" value="InterPro"/>
</dbReference>
<dbReference type="GO" id="GO:0006396">
    <property type="term" value="P:RNA processing"/>
    <property type="evidence" value="ECO:0007669"/>
    <property type="project" value="InterPro"/>
</dbReference>
<name>A0A7J6MT19_PERCH</name>
<evidence type="ECO:0000313" key="5">
    <source>
        <dbReference type="EMBL" id="KAF4674467.1"/>
    </source>
</evidence>
<dbReference type="AlphaFoldDB" id="A0A7J6MT19"/>
<evidence type="ECO:0000256" key="1">
    <source>
        <dbReference type="ARBA" id="ARBA00022603"/>
    </source>
</evidence>
<feature type="compositionally biased region" description="Basic residues" evidence="4">
    <location>
        <begin position="715"/>
        <end position="725"/>
    </location>
</feature>
<evidence type="ECO:0000313" key="6">
    <source>
        <dbReference type="Proteomes" id="UP000591131"/>
    </source>
</evidence>
<keyword evidence="6" id="KW-1185">Reference proteome</keyword>
<evidence type="ECO:0000256" key="3">
    <source>
        <dbReference type="ARBA" id="ARBA00022691"/>
    </source>
</evidence>
<evidence type="ECO:0000256" key="4">
    <source>
        <dbReference type="SAM" id="MobiDB-lite"/>
    </source>
</evidence>
<sequence>MLPVGIHLTRPSIEKSIIVPQRRALSAAATAAVSLGEERVIRLGVTKHWWRDPNKPVIDELEDDTKARNVVTKPLHAGTMLYGKKCTRLDYEGNGVVPVYSRVCKHLYTPKHPRVLPGDTVDLSIERKVEFWDRKTSPRYSLAVQTGVKPSELRVAEVPCKHFAEGCGGCRILPLKYEEQVKRKVRFLSQLCPTQPLEFHKSTSELGFRTLSVDTIFNEAKTTPGAVAPEVQFGLAKFDTEEHMSIDECPLLTPLAARVRRIAMSKIRGALLDTKGPRHHRLSAFSPRNGLGLLRALWVRVDDSDKQAIVGLEVSPGYSKQSLKRLRLLAGEIMKECGDATVGVVKIERYQYDGVEEENEDQQQQQQPRIYEGDVSLVGDGSLPIHIEGFDHPYMIEASGYYPNHNGLSSVLLNTVLKECETDDLIVDLYASRTHGLYTGLLVAIGNPKVNCVLDSTVEEGNHTIVSSIGEEDAQFTEVADLVTEDGINGLRIEDEIQTLLLTPPAGEGISEFVRNWIEQVQPERLVYHNTSFRSATADIRALTHSREDGLSYKVVKLVGFDTTPHTMECSLVVVLQRDFDAAKARESEEKRRLSNDSSRDYMGIDEANEDIDICSDDEFDVDKLVAQYSGTGVSGKDGIYTHEGEEEEEKVEEWKFPEKDQDVAPPIKREEQRLPPVEEGVPRPRGIDEESDGTVQKRWKHGEQKEKEGDPSVHRRNKNKRWSH</sequence>
<protein>
    <recommendedName>
        <fullName evidence="7">tRNA methyltransferase 2</fullName>
    </recommendedName>
</protein>
<keyword evidence="2" id="KW-0808">Transferase</keyword>
<keyword evidence="1" id="KW-0489">Methyltransferase</keyword>
<gene>
    <name evidence="5" type="ORF">FOL47_009150</name>
</gene>
<dbReference type="Proteomes" id="UP000591131">
    <property type="component" value="Unassembled WGS sequence"/>
</dbReference>
<dbReference type="Gene3D" id="2.40.50.1070">
    <property type="match status" value="1"/>
</dbReference>
<evidence type="ECO:0008006" key="7">
    <source>
        <dbReference type="Google" id="ProtNLM"/>
    </source>
</evidence>
<accession>A0A7J6MT19</accession>
<feature type="region of interest" description="Disordered" evidence="4">
    <location>
        <begin position="586"/>
        <end position="605"/>
    </location>
</feature>
<dbReference type="OrthoDB" id="1875751at2759"/>
<proteinExistence type="predicted"/>
<dbReference type="PANTHER" id="PTHR11061:SF30">
    <property type="entry name" value="TRNA (URACIL(54)-C(5))-METHYLTRANSFERASE"/>
    <property type="match status" value="1"/>
</dbReference>
<feature type="compositionally biased region" description="Basic and acidic residues" evidence="4">
    <location>
        <begin position="702"/>
        <end position="714"/>
    </location>
</feature>
<feature type="compositionally biased region" description="Basic and acidic residues" evidence="4">
    <location>
        <begin position="653"/>
        <end position="674"/>
    </location>
</feature>
<comment type="caution">
    <text evidence="5">The sequence shown here is derived from an EMBL/GenBank/DDBJ whole genome shotgun (WGS) entry which is preliminary data.</text>
</comment>
<evidence type="ECO:0000256" key="2">
    <source>
        <dbReference type="ARBA" id="ARBA00022679"/>
    </source>
</evidence>